<dbReference type="Proteomes" id="UP000095038">
    <property type="component" value="Unassembled WGS sequence"/>
</dbReference>
<evidence type="ECO:0000313" key="4">
    <source>
        <dbReference type="Proteomes" id="UP000095038"/>
    </source>
</evidence>
<dbReference type="RefSeq" id="XP_020044708.1">
    <property type="nucleotide sequence ID" value="XM_020190926.1"/>
</dbReference>
<name>A0A1D2V9S1_9ASCO</name>
<dbReference type="PANTHER" id="PTHR12461">
    <property type="entry name" value="HYPOXIA-INDUCIBLE FACTOR 1 ALPHA INHIBITOR-RELATED"/>
    <property type="match status" value="1"/>
</dbReference>
<dbReference type="SUPFAM" id="SSF51197">
    <property type="entry name" value="Clavaminate synthase-like"/>
    <property type="match status" value="1"/>
</dbReference>
<protein>
    <submittedName>
        <fullName evidence="3">Clavaminate synthase-like protein</fullName>
    </submittedName>
</protein>
<evidence type="ECO:0000313" key="3">
    <source>
        <dbReference type="EMBL" id="ODV58401.1"/>
    </source>
</evidence>
<dbReference type="InterPro" id="IPR041667">
    <property type="entry name" value="Cupin_8"/>
</dbReference>
<dbReference type="AlphaFoldDB" id="A0A1D2V9S1"/>
<feature type="domain" description="JmjC" evidence="2">
    <location>
        <begin position="232"/>
        <end position="482"/>
    </location>
</feature>
<organism evidence="3 4">
    <name type="scientific">Ascoidea rubescens DSM 1968</name>
    <dbReference type="NCBI Taxonomy" id="1344418"/>
    <lineage>
        <taxon>Eukaryota</taxon>
        <taxon>Fungi</taxon>
        <taxon>Dikarya</taxon>
        <taxon>Ascomycota</taxon>
        <taxon>Saccharomycotina</taxon>
        <taxon>Saccharomycetes</taxon>
        <taxon>Ascoideaceae</taxon>
        <taxon>Ascoidea</taxon>
    </lineage>
</organism>
<dbReference type="PANTHER" id="PTHR12461:SF100">
    <property type="entry name" value="JMJC DOMAIN-CONTAINING PROTEIN 4"/>
    <property type="match status" value="1"/>
</dbReference>
<feature type="region of interest" description="Disordered" evidence="1">
    <location>
        <begin position="155"/>
        <end position="186"/>
    </location>
</feature>
<dbReference type="InParanoid" id="A0A1D2V9S1"/>
<dbReference type="Pfam" id="PF13621">
    <property type="entry name" value="Cupin_8"/>
    <property type="match status" value="1"/>
</dbReference>
<sequence>MKEDTIINRYKGFKPLQRKQKLDSIKLSSISSSEFYEKYVRTRTPVVIDDILNEFKENGNYLFQQFQPENIVDFLKKDDNNSPVLQIEKKFQGGFGSGIAKTKMGFQDFIEALYVGNEDLYLTTQYYNEESHENNNIEESSDENEDENQGILDFNDFQSYEPNSSGNNVINDDDDDDDDDDDSLDDFDFDIENMHDDFDEMNNNLLISKEFEKDPLYLLEARTRLFQLFQTPLTYSLQHEISLPIRPSFLNLVSQQINLWVGSSSSGIKSFSLDKLDIKKDDLGFGKLLPTGGTSSGLHHDHADNLYIPITGTKRFTIFAPSEAENLYTVGDVDIIYESGVIDYKTNNNAPSWQKVRSDGAIIEINLSNCNENASKKLDPPSFSKIPPILLHLENISNHKNLVKAASTKYPRFFKAIPVEVTLKPGQMLFLPCGWFHEVSSSGEERKDGLSIYHPSNNIHVAINYWFFPPDSHSFNQPYNDKFWENDFKRTLMSYNEHLKKRFKI</sequence>
<keyword evidence="4" id="KW-1185">Reference proteome</keyword>
<dbReference type="InterPro" id="IPR003347">
    <property type="entry name" value="JmjC_dom"/>
</dbReference>
<gene>
    <name evidence="3" type="ORF">ASCRUDRAFT_39264</name>
</gene>
<proteinExistence type="predicted"/>
<dbReference type="OrthoDB" id="415358at2759"/>
<dbReference type="PROSITE" id="PS51184">
    <property type="entry name" value="JMJC"/>
    <property type="match status" value="1"/>
</dbReference>
<accession>A0A1D2V9S1</accession>
<reference evidence="4" key="1">
    <citation type="submission" date="2016-05" db="EMBL/GenBank/DDBJ databases">
        <title>Comparative genomics of biotechnologically important yeasts.</title>
        <authorList>
            <consortium name="DOE Joint Genome Institute"/>
            <person name="Riley R."/>
            <person name="Haridas S."/>
            <person name="Wolfe K.H."/>
            <person name="Lopes M.R."/>
            <person name="Hittinger C.T."/>
            <person name="Goker M."/>
            <person name="Salamov A."/>
            <person name="Wisecaver J."/>
            <person name="Long T.M."/>
            <person name="Aerts A.L."/>
            <person name="Barry K."/>
            <person name="Choi C."/>
            <person name="Clum A."/>
            <person name="Coughlan A.Y."/>
            <person name="Deshpande S."/>
            <person name="Douglass A.P."/>
            <person name="Hanson S.J."/>
            <person name="Klenk H.-P."/>
            <person name="Labutti K."/>
            <person name="Lapidus A."/>
            <person name="Lindquist E."/>
            <person name="Lipzen A."/>
            <person name="Meier-Kolthoff J.P."/>
            <person name="Ohm R.A."/>
            <person name="Otillar R.P."/>
            <person name="Pangilinan J."/>
            <person name="Peng Y."/>
            <person name="Rokas A."/>
            <person name="Rosa C.A."/>
            <person name="Scheuner C."/>
            <person name="Sibirny A.A."/>
            <person name="Slot J.C."/>
            <person name="Stielow J.B."/>
            <person name="Sun H."/>
            <person name="Kurtzman C.P."/>
            <person name="Blackwell M."/>
            <person name="Grigoriev I.V."/>
            <person name="Jeffries T.W."/>
        </authorList>
    </citation>
    <scope>NUCLEOTIDE SEQUENCE [LARGE SCALE GENOMIC DNA]</scope>
    <source>
        <strain evidence="4">DSM 1968</strain>
    </source>
</reference>
<evidence type="ECO:0000256" key="1">
    <source>
        <dbReference type="SAM" id="MobiDB-lite"/>
    </source>
</evidence>
<dbReference type="EMBL" id="KV454492">
    <property type="protein sequence ID" value="ODV58401.1"/>
    <property type="molecule type" value="Genomic_DNA"/>
</dbReference>
<dbReference type="STRING" id="1344418.A0A1D2V9S1"/>
<dbReference type="Gene3D" id="2.60.120.650">
    <property type="entry name" value="Cupin"/>
    <property type="match status" value="1"/>
</dbReference>
<feature type="compositionally biased region" description="Acidic residues" evidence="1">
    <location>
        <begin position="171"/>
        <end position="186"/>
    </location>
</feature>
<dbReference type="GeneID" id="30964562"/>
<evidence type="ECO:0000259" key="2">
    <source>
        <dbReference type="PROSITE" id="PS51184"/>
    </source>
</evidence>
<feature type="compositionally biased region" description="Polar residues" evidence="1">
    <location>
        <begin position="156"/>
        <end position="170"/>
    </location>
</feature>